<dbReference type="AlphaFoldDB" id="A0A7W8KEV2"/>
<reference evidence="2 3" key="3">
    <citation type="submission" date="2020-08" db="EMBL/GenBank/DDBJ databases">
        <title>Genomic Encyclopedia of Type Strains, Phase IV (KMG-IV): sequencing the most valuable type-strain genomes for metagenomic binning, comparative biology and taxonomic classification.</title>
        <authorList>
            <person name="Goeker M."/>
        </authorList>
    </citation>
    <scope>NUCLEOTIDE SEQUENCE [LARGE SCALE GENOMIC DNA]</scope>
    <source>
        <strain evidence="2 3">DSM 27521</strain>
    </source>
</reference>
<dbReference type="EMBL" id="BNAJ01000001">
    <property type="protein sequence ID" value="GHF30739.1"/>
    <property type="molecule type" value="Genomic_DNA"/>
</dbReference>
<evidence type="ECO:0000313" key="2">
    <source>
        <dbReference type="EMBL" id="MBB5375239.1"/>
    </source>
</evidence>
<evidence type="ECO:0000313" key="3">
    <source>
        <dbReference type="Proteomes" id="UP000539473"/>
    </source>
</evidence>
<reference evidence="1" key="1">
    <citation type="journal article" date="2014" name="Int. J. Syst. Evol. Microbiol.">
        <title>Complete genome of a new Firmicutes species belonging to the dominant human colonic microbiota ('Ruminococcus bicirculans') reveals two chromosomes and a selective capacity to utilize plant glucans.</title>
        <authorList>
            <consortium name="NISC Comparative Sequencing Program"/>
            <person name="Wegmann U."/>
            <person name="Louis P."/>
            <person name="Goesmann A."/>
            <person name="Henrissat B."/>
            <person name="Duncan S.H."/>
            <person name="Flint H.J."/>
        </authorList>
    </citation>
    <scope>NUCLEOTIDE SEQUENCE</scope>
    <source>
        <strain evidence="1">CGMCC 1.18437</strain>
    </source>
</reference>
<comment type="caution">
    <text evidence="2">The sequence shown here is derived from an EMBL/GenBank/DDBJ whole genome shotgun (WGS) entry which is preliminary data.</text>
</comment>
<dbReference type="RefSeq" id="WP_184109462.1">
    <property type="nucleotide sequence ID" value="NZ_BNAJ01000001.1"/>
</dbReference>
<dbReference type="Proteomes" id="UP000619376">
    <property type="component" value="Unassembled WGS sequence"/>
</dbReference>
<proteinExistence type="predicted"/>
<dbReference type="EMBL" id="JACHFK010000001">
    <property type="protein sequence ID" value="MBB5375239.1"/>
    <property type="molecule type" value="Genomic_DNA"/>
</dbReference>
<sequence>MASLPVSALARPLDLRYSSNRVALVGAGVTLVLARRRGQSWGRALDAAGLAFLAWATARELDPDHPVTANAALPLGAVAGLAGLDTALPGLGALSGLRVLAGTTGEPPTVLDHAAMLAQTALTAATGSRSAALLPGLAAFVVRPTPTAAVPVLGASVPAWLARSGPTGSLGPLAAALALGPLLVRPERVTSECDRAPRQVRDQDVRRARIAAFAALSLGLTQRRAAGLVPLACAVLSVGVRRLRQP</sequence>
<evidence type="ECO:0000313" key="4">
    <source>
        <dbReference type="Proteomes" id="UP000619376"/>
    </source>
</evidence>
<organism evidence="2 3">
    <name type="scientific">Deinococcus metalli</name>
    <dbReference type="NCBI Taxonomy" id="1141878"/>
    <lineage>
        <taxon>Bacteria</taxon>
        <taxon>Thermotogati</taxon>
        <taxon>Deinococcota</taxon>
        <taxon>Deinococci</taxon>
        <taxon>Deinococcales</taxon>
        <taxon>Deinococcaceae</taxon>
        <taxon>Deinococcus</taxon>
    </lineage>
</organism>
<accession>A0A7W8KEV2</accession>
<gene>
    <name evidence="1" type="ORF">GCM10017781_03580</name>
    <name evidence="2" type="ORF">HNQ07_000683</name>
</gene>
<reference evidence="1" key="4">
    <citation type="submission" date="2024-05" db="EMBL/GenBank/DDBJ databases">
        <authorList>
            <person name="Sun Q."/>
            <person name="Zhou Y."/>
        </authorList>
    </citation>
    <scope>NUCLEOTIDE SEQUENCE</scope>
    <source>
        <strain evidence="1">CGMCC 1.18437</strain>
    </source>
</reference>
<dbReference type="Proteomes" id="UP000539473">
    <property type="component" value="Unassembled WGS sequence"/>
</dbReference>
<evidence type="ECO:0000313" key="1">
    <source>
        <dbReference type="EMBL" id="GHF30739.1"/>
    </source>
</evidence>
<reference evidence="4" key="2">
    <citation type="journal article" date="2019" name="Int. J. Syst. Evol. Microbiol.">
        <title>The Global Catalogue of Microorganisms (GCM) 10K type strain sequencing project: providing services to taxonomists for standard genome sequencing and annotation.</title>
        <authorList>
            <consortium name="The Broad Institute Genomics Platform"/>
            <consortium name="The Broad Institute Genome Sequencing Center for Infectious Disease"/>
            <person name="Wu L."/>
            <person name="Ma J."/>
        </authorList>
    </citation>
    <scope>NUCLEOTIDE SEQUENCE [LARGE SCALE GENOMIC DNA]</scope>
    <source>
        <strain evidence="4">CGMCC 1.18437</strain>
    </source>
</reference>
<keyword evidence="4" id="KW-1185">Reference proteome</keyword>
<name>A0A7W8KEV2_9DEIO</name>
<protein>
    <submittedName>
        <fullName evidence="2">Uncharacterized protein</fullName>
    </submittedName>
</protein>